<comment type="caution">
    <text evidence="2">The sequence shown here is derived from an EMBL/GenBank/DDBJ whole genome shotgun (WGS) entry which is preliminary data.</text>
</comment>
<accession>A0A7X5V514</accession>
<feature type="chain" id="PRO_5030828138" description="Repetin" evidence="1">
    <location>
        <begin position="28"/>
        <end position="199"/>
    </location>
</feature>
<evidence type="ECO:0000256" key="1">
    <source>
        <dbReference type="SAM" id="SignalP"/>
    </source>
</evidence>
<evidence type="ECO:0000313" key="3">
    <source>
        <dbReference type="Proteomes" id="UP000555407"/>
    </source>
</evidence>
<organism evidence="2 3">
    <name type="scientific">Kribbella shirazensis</name>
    <dbReference type="NCBI Taxonomy" id="1105143"/>
    <lineage>
        <taxon>Bacteria</taxon>
        <taxon>Bacillati</taxon>
        <taxon>Actinomycetota</taxon>
        <taxon>Actinomycetes</taxon>
        <taxon>Propionibacteriales</taxon>
        <taxon>Kribbellaceae</taxon>
        <taxon>Kribbella</taxon>
    </lineage>
</organism>
<keyword evidence="1" id="KW-0732">Signal</keyword>
<reference evidence="2 3" key="1">
    <citation type="submission" date="2020-03" db="EMBL/GenBank/DDBJ databases">
        <title>Sequencing the genomes of 1000 actinobacteria strains.</title>
        <authorList>
            <person name="Klenk H.-P."/>
        </authorList>
    </citation>
    <scope>NUCLEOTIDE SEQUENCE [LARGE SCALE GENOMIC DNA]</scope>
    <source>
        <strain evidence="2 3">DSM 45490</strain>
    </source>
</reference>
<dbReference type="RefSeq" id="WP_167203141.1">
    <property type="nucleotide sequence ID" value="NZ_JAASRO010000001.1"/>
</dbReference>
<evidence type="ECO:0008006" key="4">
    <source>
        <dbReference type="Google" id="ProtNLM"/>
    </source>
</evidence>
<name>A0A7X5V514_9ACTN</name>
<keyword evidence="3" id="KW-1185">Reference proteome</keyword>
<dbReference type="EMBL" id="JAASRO010000001">
    <property type="protein sequence ID" value="NIK54301.1"/>
    <property type="molecule type" value="Genomic_DNA"/>
</dbReference>
<gene>
    <name evidence="2" type="ORF">BJY22_000018</name>
</gene>
<protein>
    <recommendedName>
        <fullName evidence="4">Repetin</fullName>
    </recommendedName>
</protein>
<dbReference type="AlphaFoldDB" id="A0A7X5V514"/>
<evidence type="ECO:0000313" key="2">
    <source>
        <dbReference type="EMBL" id="NIK54301.1"/>
    </source>
</evidence>
<proteinExistence type="predicted"/>
<sequence>MNMNRKIAGLAAAALVAVVAVSATAQAGPVKPKVASVSGSADFMLPFYPDDDVRHVDFDATAAPYSRPFPGVPTGLPTDARGTVKISHYVAATKTTFRAEGTVDCLVTAPGVATLTAKITRADEIVKDWVGKRLGFSVQDNGRHDRIGLSWTVVNLTQNATNEWEESPVGTCMAPAPFAPVTKGNYKVRHANLAPIPQG</sequence>
<dbReference type="Proteomes" id="UP000555407">
    <property type="component" value="Unassembled WGS sequence"/>
</dbReference>
<feature type="signal peptide" evidence="1">
    <location>
        <begin position="1"/>
        <end position="27"/>
    </location>
</feature>